<keyword evidence="3" id="KW-1185">Reference proteome</keyword>
<feature type="transmembrane region" description="Helical" evidence="1">
    <location>
        <begin position="78"/>
        <end position="96"/>
    </location>
</feature>
<dbReference type="Pfam" id="PF11255">
    <property type="entry name" value="DUF3054"/>
    <property type="match status" value="1"/>
</dbReference>
<proteinExistence type="predicted"/>
<evidence type="ECO:0000313" key="3">
    <source>
        <dbReference type="Proteomes" id="UP001597068"/>
    </source>
</evidence>
<keyword evidence="1" id="KW-0472">Membrane</keyword>
<organism evidence="2 3">
    <name type="scientific">Williamsia deligens</name>
    <dbReference type="NCBI Taxonomy" id="321325"/>
    <lineage>
        <taxon>Bacteria</taxon>
        <taxon>Bacillati</taxon>
        <taxon>Actinomycetota</taxon>
        <taxon>Actinomycetes</taxon>
        <taxon>Mycobacteriales</taxon>
        <taxon>Nocardiaceae</taxon>
        <taxon>Williamsia</taxon>
    </lineage>
</organism>
<reference evidence="3" key="1">
    <citation type="journal article" date="2019" name="Int. J. Syst. Evol. Microbiol.">
        <title>The Global Catalogue of Microorganisms (GCM) 10K type strain sequencing project: providing services to taxonomists for standard genome sequencing and annotation.</title>
        <authorList>
            <consortium name="The Broad Institute Genomics Platform"/>
            <consortium name="The Broad Institute Genome Sequencing Center for Infectious Disease"/>
            <person name="Wu L."/>
            <person name="Ma J."/>
        </authorList>
    </citation>
    <scope>NUCLEOTIDE SEQUENCE [LARGE SCALE GENOMIC DNA]</scope>
    <source>
        <strain evidence="3">CCUG 50873</strain>
    </source>
</reference>
<accession>A0ABW3G3J0</accession>
<dbReference type="EMBL" id="JBHTIL010000001">
    <property type="protein sequence ID" value="MFD0925179.1"/>
    <property type="molecule type" value="Genomic_DNA"/>
</dbReference>
<protein>
    <submittedName>
        <fullName evidence="2">DUF3054 domain-containing protein</fullName>
    </submittedName>
</protein>
<name>A0ABW3G3J0_9NOCA</name>
<keyword evidence="1" id="KW-1133">Transmembrane helix</keyword>
<feature type="transmembrane region" description="Helical" evidence="1">
    <location>
        <begin position="34"/>
        <end position="57"/>
    </location>
</feature>
<sequence length="140" mass="14806">MTSRGRIVAAAVVADLVAILVFVVIGRFNHDDGLSVTGILTTAWPFVAGGAVGWSVGYVVAHVHTEQVGVPHFRPERVVPDGIITWLCTVAIGMVLRDQFGQGIAVSFIVVATIVLGLFLLGWRGLRGSAARLARSRSSS</sequence>
<dbReference type="RefSeq" id="WP_253646849.1">
    <property type="nucleotide sequence ID" value="NZ_BAAAMO010000002.1"/>
</dbReference>
<feature type="transmembrane region" description="Helical" evidence="1">
    <location>
        <begin position="102"/>
        <end position="123"/>
    </location>
</feature>
<comment type="caution">
    <text evidence="2">The sequence shown here is derived from an EMBL/GenBank/DDBJ whole genome shotgun (WGS) entry which is preliminary data.</text>
</comment>
<gene>
    <name evidence="2" type="ORF">ACFQ04_05455</name>
</gene>
<feature type="transmembrane region" description="Helical" evidence="1">
    <location>
        <begin position="7"/>
        <end position="28"/>
    </location>
</feature>
<dbReference type="Proteomes" id="UP001597068">
    <property type="component" value="Unassembled WGS sequence"/>
</dbReference>
<keyword evidence="1" id="KW-0812">Transmembrane</keyword>
<evidence type="ECO:0000313" key="2">
    <source>
        <dbReference type="EMBL" id="MFD0925179.1"/>
    </source>
</evidence>
<dbReference type="InterPro" id="IPR021414">
    <property type="entry name" value="DUF3054"/>
</dbReference>
<evidence type="ECO:0000256" key="1">
    <source>
        <dbReference type="SAM" id="Phobius"/>
    </source>
</evidence>